<accession>A0A1H7KS58</accession>
<dbReference type="InterPro" id="IPR049803">
    <property type="entry name" value="RiPP_thiocil-like"/>
</dbReference>
<dbReference type="Proteomes" id="UP000183015">
    <property type="component" value="Unassembled WGS sequence"/>
</dbReference>
<name>A0A1H7KS58_STRJI</name>
<reference evidence="2" key="1">
    <citation type="submission" date="2016-10" db="EMBL/GenBank/DDBJ databases">
        <authorList>
            <person name="Varghese N."/>
        </authorList>
    </citation>
    <scope>NUCLEOTIDE SEQUENCE [LARGE SCALE GENOMIC DNA]</scope>
    <source>
        <strain evidence="2">DSM 45096 / BCRC 16803 / CGMCC 4.1857 / CIP 109030 / JCM 12277 / KCTC 19219 / NBRC 100920 / 33214</strain>
    </source>
</reference>
<protein>
    <submittedName>
        <fullName evidence="1">Uncharacterized protein</fullName>
    </submittedName>
</protein>
<dbReference type="RefSeq" id="WP_143094253.1">
    <property type="nucleotide sequence ID" value="NZ_BBPN01000001.1"/>
</dbReference>
<gene>
    <name evidence="1" type="ORF">SAMN05414137_104178</name>
</gene>
<proteinExistence type="predicted"/>
<sequence length="54" mass="5391">MSNENQITGDAQVLTVEDLGIEELDEVAGAGSFSCVGTASTPASLGSAACWSSL</sequence>
<evidence type="ECO:0000313" key="2">
    <source>
        <dbReference type="Proteomes" id="UP000183015"/>
    </source>
</evidence>
<dbReference type="EMBL" id="FOAZ01000004">
    <property type="protein sequence ID" value="SEK89602.1"/>
    <property type="molecule type" value="Genomic_DNA"/>
</dbReference>
<dbReference type="NCBIfam" id="NF033482">
    <property type="entry name" value="RiPP_thiocil"/>
    <property type="match status" value="1"/>
</dbReference>
<dbReference type="AlphaFoldDB" id="A0A1H7KS58"/>
<keyword evidence="2" id="KW-1185">Reference proteome</keyword>
<evidence type="ECO:0000313" key="1">
    <source>
        <dbReference type="EMBL" id="SEK89602.1"/>
    </source>
</evidence>
<organism evidence="1 2">
    <name type="scientific">Streptacidiphilus jiangxiensis</name>
    <dbReference type="NCBI Taxonomy" id="235985"/>
    <lineage>
        <taxon>Bacteria</taxon>
        <taxon>Bacillati</taxon>
        <taxon>Actinomycetota</taxon>
        <taxon>Actinomycetes</taxon>
        <taxon>Kitasatosporales</taxon>
        <taxon>Streptomycetaceae</taxon>
        <taxon>Streptacidiphilus</taxon>
    </lineage>
</organism>